<dbReference type="PROSITE" id="PS51257">
    <property type="entry name" value="PROKAR_LIPOPROTEIN"/>
    <property type="match status" value="1"/>
</dbReference>
<keyword evidence="3" id="KW-1185">Reference proteome</keyword>
<feature type="chain" id="PRO_5038985228" description="DUF4878 domain-containing protein" evidence="1">
    <location>
        <begin position="22"/>
        <end position="209"/>
    </location>
</feature>
<evidence type="ECO:0000313" key="3">
    <source>
        <dbReference type="Proteomes" id="UP000664545"/>
    </source>
</evidence>
<comment type="caution">
    <text evidence="2">The sequence shown here is derived from an EMBL/GenBank/DDBJ whole genome shotgun (WGS) entry which is preliminary data.</text>
</comment>
<keyword evidence="1" id="KW-0732">Signal</keyword>
<evidence type="ECO:0008006" key="4">
    <source>
        <dbReference type="Google" id="ProtNLM"/>
    </source>
</evidence>
<evidence type="ECO:0000313" key="2">
    <source>
        <dbReference type="EMBL" id="MBN7772460.1"/>
    </source>
</evidence>
<dbReference type="EMBL" id="JAFJZZ010000001">
    <property type="protein sequence ID" value="MBN7772460.1"/>
    <property type="molecule type" value="Genomic_DNA"/>
</dbReference>
<dbReference type="Gene3D" id="3.10.450.50">
    <property type="match status" value="1"/>
</dbReference>
<gene>
    <name evidence="2" type="ORF">JYB65_03720</name>
</gene>
<proteinExistence type="predicted"/>
<dbReference type="RefSeq" id="WP_206581263.1">
    <property type="nucleotide sequence ID" value="NZ_JAFJZZ010000001.1"/>
</dbReference>
<dbReference type="AlphaFoldDB" id="A0A939D7F4"/>
<accession>A0A939D7F4</accession>
<dbReference type="Proteomes" id="UP000664545">
    <property type="component" value="Unassembled WGS sequence"/>
</dbReference>
<name>A0A939D7F4_CLOAM</name>
<feature type="signal peptide" evidence="1">
    <location>
        <begin position="1"/>
        <end position="21"/>
    </location>
</feature>
<protein>
    <recommendedName>
        <fullName evidence="4">DUF4878 domain-containing protein</fullName>
    </recommendedName>
</protein>
<reference evidence="2" key="1">
    <citation type="submission" date="2021-02" db="EMBL/GenBank/DDBJ databases">
        <title>Abyssanaerobacter marinus gen.nov., sp., nov, anaerobic bacterium isolated from the Onnuri vent field of Indian Ocean and suggestion of Mogibacteriaceae fam. nov., and proposal of reclassification of ambiguous this family's genus member.</title>
        <authorList>
            <person name="Kim Y.J."/>
            <person name="Yang J.-A."/>
        </authorList>
    </citation>
    <scope>NUCLEOTIDE SEQUENCE</scope>
    <source>
        <strain evidence="2">DSM 2634</strain>
    </source>
</reference>
<organism evidence="2 3">
    <name type="scientific">Clostridium aminobutyricum</name>
    <dbReference type="NCBI Taxonomy" id="33953"/>
    <lineage>
        <taxon>Bacteria</taxon>
        <taxon>Bacillati</taxon>
        <taxon>Bacillota</taxon>
        <taxon>Clostridia</taxon>
        <taxon>Eubacteriales</taxon>
        <taxon>Clostridiaceae</taxon>
        <taxon>Clostridium</taxon>
    </lineage>
</organism>
<evidence type="ECO:0000256" key="1">
    <source>
        <dbReference type="SAM" id="SignalP"/>
    </source>
</evidence>
<sequence length="209" mass="23143">MKKIFSILLVMVLCIAAVGCKSTPSPTEVANSYFKALKADDIETMSGLYAGTTDIASLGMNTVETDVLSDDFLNLIKSKFLEFEYTVSNEKIDGDTATVDVTIKTYDFHTAFKDAIADYFTQAFSMIFSDVSEEEMNSMMEETMTEKLNAATFDYESTATISLSQTKDGWIMDDYEDNEEFMNAISGGMVDFANDMADIGESFDSIEAE</sequence>